<dbReference type="RefSeq" id="WP_203366384.1">
    <property type="nucleotide sequence ID" value="NZ_WSFT01000033.1"/>
</dbReference>
<comment type="caution">
    <text evidence="1">The sequence shown here is derived from an EMBL/GenBank/DDBJ whole genome shotgun (WGS) entry which is preliminary data.</text>
</comment>
<evidence type="ECO:0000313" key="2">
    <source>
        <dbReference type="Proteomes" id="UP000724672"/>
    </source>
</evidence>
<evidence type="ECO:0000313" key="1">
    <source>
        <dbReference type="EMBL" id="MBS4538457.1"/>
    </source>
</evidence>
<reference evidence="1" key="1">
    <citation type="submission" date="2019-12" db="EMBL/GenBank/DDBJ databases">
        <title>Clostridiaceae gen. nov. sp. nov., isolated from sediment in Xinjiang, China.</title>
        <authorList>
            <person name="Zhang R."/>
        </authorList>
    </citation>
    <scope>NUCLEOTIDE SEQUENCE</scope>
    <source>
        <strain evidence="1">D2Q-11</strain>
    </source>
</reference>
<accession>A0A942V1V0</accession>
<keyword evidence="2" id="KW-1185">Reference proteome</keyword>
<proteinExistence type="predicted"/>
<protein>
    <recommendedName>
        <fullName evidence="3">Peptidase MA superfamily protein</fullName>
    </recommendedName>
</protein>
<dbReference type="EMBL" id="WSFT01000033">
    <property type="protein sequence ID" value="MBS4538457.1"/>
    <property type="molecule type" value="Genomic_DNA"/>
</dbReference>
<name>A0A942V1V0_9FIRM</name>
<evidence type="ECO:0008006" key="3">
    <source>
        <dbReference type="Google" id="ProtNLM"/>
    </source>
</evidence>
<dbReference type="Proteomes" id="UP000724672">
    <property type="component" value="Unassembled WGS sequence"/>
</dbReference>
<dbReference type="PROSITE" id="PS51257">
    <property type="entry name" value="PROKAR_LIPOPROTEIN"/>
    <property type="match status" value="1"/>
</dbReference>
<gene>
    <name evidence="1" type="ORF">GOQ27_08270</name>
</gene>
<organism evidence="1 2">
    <name type="scientific">Anaeromonas frigoriresistens</name>
    <dbReference type="NCBI Taxonomy" id="2683708"/>
    <lineage>
        <taxon>Bacteria</taxon>
        <taxon>Bacillati</taxon>
        <taxon>Bacillota</taxon>
        <taxon>Tissierellia</taxon>
        <taxon>Tissierellales</taxon>
        <taxon>Thermohalobacteraceae</taxon>
        <taxon>Anaeromonas</taxon>
    </lineage>
</organism>
<sequence length="267" mass="31018">MRRILLFILFITLIGVLGCEEEVNSSNQQKSILTEEKATKNGELYTRETEHIKFYYYEKNADYIEDMAETIEEEYDRIVEDLQVDNIDEKINFTIYPTLEEFHQAIFKPDAPDWVVGTCLGPYTLKMVSPNSDGLVHDYNSLMNVVIHEFTHALTMIQYPQAKQIWILEAIALYEANQIRDPKDVEYLVEGDYPSIQELNASSGKSAEKVYAIGHIIIEYINEKWSMDEVRELLKENGDIEKVLGVTEGEFEKGFYKYMEDKYLGSN</sequence>
<dbReference type="AlphaFoldDB" id="A0A942V1V0"/>